<dbReference type="CDD" id="cd20625">
    <property type="entry name" value="CYP164-like"/>
    <property type="match status" value="1"/>
</dbReference>
<dbReference type="AlphaFoldDB" id="A0AAP1YGK8"/>
<dbReference type="PANTHER" id="PTHR46696:SF1">
    <property type="entry name" value="CYTOCHROME P450 YJIB-RELATED"/>
    <property type="match status" value="1"/>
</dbReference>
<dbReference type="Proteomes" id="UP000664048">
    <property type="component" value="Unassembled WGS sequence"/>
</dbReference>
<dbReference type="Pfam" id="PF00067">
    <property type="entry name" value="p450"/>
    <property type="match status" value="2"/>
</dbReference>
<dbReference type="EMBL" id="CP090642">
    <property type="protein sequence ID" value="WFN22721.1"/>
    <property type="molecule type" value="Genomic_DNA"/>
</dbReference>
<keyword evidence="12" id="KW-1185">Reference proteome</keyword>
<evidence type="ECO:0000256" key="3">
    <source>
        <dbReference type="ARBA" id="ARBA00022723"/>
    </source>
</evidence>
<evidence type="ECO:0000313" key="11">
    <source>
        <dbReference type="Proteomes" id="UP000611459"/>
    </source>
</evidence>
<evidence type="ECO:0000256" key="2">
    <source>
        <dbReference type="ARBA" id="ARBA00022617"/>
    </source>
</evidence>
<protein>
    <submittedName>
        <fullName evidence="8">Cytochrome P450</fullName>
    </submittedName>
</protein>
<evidence type="ECO:0000313" key="8">
    <source>
        <dbReference type="EMBL" id="MBK1936164.1"/>
    </source>
</evidence>
<evidence type="ECO:0000256" key="1">
    <source>
        <dbReference type="ARBA" id="ARBA00010617"/>
    </source>
</evidence>
<evidence type="ECO:0000256" key="4">
    <source>
        <dbReference type="ARBA" id="ARBA00023002"/>
    </source>
</evidence>
<organism evidence="8 11">
    <name type="scientific">Burkholderia contaminans</name>
    <dbReference type="NCBI Taxonomy" id="488447"/>
    <lineage>
        <taxon>Bacteria</taxon>
        <taxon>Pseudomonadati</taxon>
        <taxon>Pseudomonadota</taxon>
        <taxon>Betaproteobacteria</taxon>
        <taxon>Burkholderiales</taxon>
        <taxon>Burkholderiaceae</taxon>
        <taxon>Burkholderia</taxon>
        <taxon>Burkholderia cepacia complex</taxon>
    </lineage>
</organism>
<dbReference type="PRINTS" id="PR00359">
    <property type="entry name" value="BP450"/>
</dbReference>
<proteinExistence type="inferred from homology"/>
<reference evidence="9 12" key="2">
    <citation type="submission" date="2021-03" db="EMBL/GenBank/DDBJ databases">
        <title>Clinical course, treatment and visual outcome of an outbreak of Burkholderia contaminans endophthalmitis following cataract surgery.</title>
        <authorList>
            <person name="Lind C."/>
            <person name="Olsen K."/>
            <person name="Angelsen N.K."/>
            <person name="Krefting E.A."/>
            <person name="Fossen K."/>
            <person name="Gravningen K."/>
            <person name="Depoorter E."/>
            <person name="Vandamme P."/>
            <person name="Bertelsen G."/>
        </authorList>
    </citation>
    <scope>NUCLEOTIDE SEQUENCE [LARGE SCALE GENOMIC DNA]</scope>
    <source>
        <strain evidence="9 12">51242556</strain>
    </source>
</reference>
<evidence type="ECO:0000256" key="5">
    <source>
        <dbReference type="ARBA" id="ARBA00023004"/>
    </source>
</evidence>
<dbReference type="GO" id="GO:0016705">
    <property type="term" value="F:oxidoreductase activity, acting on paired donors, with incorporation or reduction of molecular oxygen"/>
    <property type="evidence" value="ECO:0007669"/>
    <property type="project" value="InterPro"/>
</dbReference>
<evidence type="ECO:0000313" key="10">
    <source>
        <dbReference type="EMBL" id="WFN22721.1"/>
    </source>
</evidence>
<evidence type="ECO:0000256" key="7">
    <source>
        <dbReference type="RuleBase" id="RU000461"/>
    </source>
</evidence>
<dbReference type="Proteomes" id="UP000611459">
    <property type="component" value="Unassembled WGS sequence"/>
</dbReference>
<sequence>MSTIDQNRIFALPDTVAPYSNYASWRKQARVLWRGEYFDGAWVVTGYDDVKNALKDPRLSAQRTGGWVMGAADRGGVSRSELMDLQRLFGRALLFLDSPEHGRVRRAMQAGFHPGLIEALRSGVEGIVDELIDDINTAPEGQPFEFIEQFARRLPSRVIALLLGLDDVAPDRFLSWTTSLALFLGVTRPSIGTVLRAREGIVEMSAFFEAQISLRRQCPRDDMISRLVRAEESGQIRGQAELIAQCAMLLFAGYETTRHSLGTAVYWLLSNPDLWHRLQAFPALLPRAIRELLRYDSPVQYTGRRATTDFVLGGRQIRRGDLLVPLIGSANRDPEKYVAPDEIRIDRDVGMPLSFGTGPHVCIGAGLTLMELEIALNAILHRWPALSLAGEPPRWVDQPLYRGLESLTLVRSRESAKTLNGVGAALQMRTY</sequence>
<dbReference type="EMBL" id="JAGEMX010000040">
    <property type="protein sequence ID" value="MBO1835689.1"/>
    <property type="molecule type" value="Genomic_DNA"/>
</dbReference>
<comment type="similarity">
    <text evidence="1 7">Belongs to the cytochrome P450 family.</text>
</comment>
<dbReference type="InterPro" id="IPR017972">
    <property type="entry name" value="Cyt_P450_CS"/>
</dbReference>
<evidence type="ECO:0000313" key="13">
    <source>
        <dbReference type="Proteomes" id="UP001220209"/>
    </source>
</evidence>
<dbReference type="PANTHER" id="PTHR46696">
    <property type="entry name" value="P450, PUTATIVE (EUROFUNG)-RELATED"/>
    <property type="match status" value="1"/>
</dbReference>
<evidence type="ECO:0000313" key="9">
    <source>
        <dbReference type="EMBL" id="MBO1835689.1"/>
    </source>
</evidence>
<dbReference type="PROSITE" id="PS00086">
    <property type="entry name" value="CYTOCHROME_P450"/>
    <property type="match status" value="1"/>
</dbReference>
<keyword evidence="5 7" id="KW-0408">Iron</keyword>
<dbReference type="GO" id="GO:0005506">
    <property type="term" value="F:iron ion binding"/>
    <property type="evidence" value="ECO:0007669"/>
    <property type="project" value="InterPro"/>
</dbReference>
<reference evidence="10 13" key="3">
    <citation type="submission" date="2021-12" db="EMBL/GenBank/DDBJ databases">
        <title>Genomic and phenotypic characterization of three Burkholderia contaminans isolates recovered from different sources.</title>
        <authorList>
            <person name="Lopez De Volder A."/>
            <person name="Fan Y."/>
            <person name="Nunvar J."/>
            <person name="Herrera T."/>
            <person name="Timp W."/>
            <person name="Degrossi J."/>
        </authorList>
    </citation>
    <scope>NUCLEOTIDE SEQUENCE [LARGE SCALE GENOMIC DNA]</scope>
    <source>
        <strain evidence="10 13">LMG 23361</strain>
    </source>
</reference>
<name>A0AAP1YGK8_9BURK</name>
<dbReference type="InterPro" id="IPR002397">
    <property type="entry name" value="Cyt_P450_B"/>
</dbReference>
<dbReference type="InterPro" id="IPR001128">
    <property type="entry name" value="Cyt_P450"/>
</dbReference>
<keyword evidence="6 7" id="KW-0503">Monooxygenase</keyword>
<dbReference type="SUPFAM" id="SSF48264">
    <property type="entry name" value="Cytochrome P450"/>
    <property type="match status" value="1"/>
</dbReference>
<dbReference type="InterPro" id="IPR036396">
    <property type="entry name" value="Cyt_P450_sf"/>
</dbReference>
<dbReference type="RefSeq" id="WP_046543594.1">
    <property type="nucleotide sequence ID" value="NZ_AP018359.1"/>
</dbReference>
<dbReference type="FunFam" id="1.10.630.10:FF:000018">
    <property type="entry name" value="Cytochrome P450 monooxygenase"/>
    <property type="match status" value="1"/>
</dbReference>
<dbReference type="EMBL" id="JAENIB010000051">
    <property type="protein sequence ID" value="MBK1936164.1"/>
    <property type="molecule type" value="Genomic_DNA"/>
</dbReference>
<reference evidence="8" key="1">
    <citation type="submission" date="2021-01" db="EMBL/GenBank/DDBJ databases">
        <title>Outbreak of Burkholderia contaminns endophthalmitis traced to a clinical ventilation system.</title>
        <authorList>
            <person name="Lipuma J."/>
            <person name="Spilker T."/>
            <person name="Kratholm J."/>
        </authorList>
    </citation>
    <scope>NUCLEOTIDE SEQUENCE</scope>
    <source>
        <strain evidence="8">HI4954</strain>
    </source>
</reference>
<keyword evidence="2 7" id="KW-0349">Heme</keyword>
<gene>
    <name evidence="9" type="ORF">J4M89_40600</name>
    <name evidence="8" type="ORF">JIN94_40485</name>
    <name evidence="10" type="ORF">LXE91_32660</name>
</gene>
<evidence type="ECO:0000256" key="6">
    <source>
        <dbReference type="ARBA" id="ARBA00023033"/>
    </source>
</evidence>
<dbReference type="PRINTS" id="PR00385">
    <property type="entry name" value="P450"/>
</dbReference>
<dbReference type="Gene3D" id="1.10.630.10">
    <property type="entry name" value="Cytochrome P450"/>
    <property type="match status" value="1"/>
</dbReference>
<dbReference type="Proteomes" id="UP001220209">
    <property type="component" value="Chromosome 3"/>
</dbReference>
<keyword evidence="3 7" id="KW-0479">Metal-binding</keyword>
<keyword evidence="4 7" id="KW-0560">Oxidoreductase</keyword>
<evidence type="ECO:0000313" key="12">
    <source>
        <dbReference type="Proteomes" id="UP000664048"/>
    </source>
</evidence>
<dbReference type="GO" id="GO:0020037">
    <property type="term" value="F:heme binding"/>
    <property type="evidence" value="ECO:0007669"/>
    <property type="project" value="InterPro"/>
</dbReference>
<dbReference type="GO" id="GO:0004497">
    <property type="term" value="F:monooxygenase activity"/>
    <property type="evidence" value="ECO:0007669"/>
    <property type="project" value="UniProtKB-KW"/>
</dbReference>
<dbReference type="GeneID" id="93195502"/>
<accession>A0AAP1YGK8</accession>